<dbReference type="PANTHER" id="PTHR18919:SF107">
    <property type="entry name" value="ACETYL-COA ACETYLTRANSFERASE, CYTOSOLIC"/>
    <property type="match status" value="1"/>
</dbReference>
<dbReference type="InterPro" id="IPR020617">
    <property type="entry name" value="Thiolase_C"/>
</dbReference>
<dbReference type="Pfam" id="PF02803">
    <property type="entry name" value="Thiolase_C"/>
    <property type="match status" value="1"/>
</dbReference>
<dbReference type="PROSITE" id="PS00098">
    <property type="entry name" value="THIOLASE_1"/>
    <property type="match status" value="1"/>
</dbReference>
<comment type="similarity">
    <text evidence="2 5">Belongs to the thiolase-like superfamily. Thiolase family.</text>
</comment>
<gene>
    <name evidence="6" type="ORF">OFUS_LOCUS11521</name>
</gene>
<evidence type="ECO:0000256" key="3">
    <source>
        <dbReference type="ARBA" id="ARBA00022679"/>
    </source>
</evidence>
<dbReference type="CDD" id="cd00751">
    <property type="entry name" value="thiolase"/>
    <property type="match status" value="1"/>
</dbReference>
<dbReference type="Gene3D" id="3.40.47.10">
    <property type="match status" value="2"/>
</dbReference>
<dbReference type="FunFam" id="3.40.47.10:FF:000010">
    <property type="entry name" value="Acetyl-CoA acetyltransferase (Thiolase)"/>
    <property type="match status" value="1"/>
</dbReference>
<keyword evidence="4 5" id="KW-0012">Acyltransferase</keyword>
<keyword evidence="7" id="KW-1185">Reference proteome</keyword>
<dbReference type="GO" id="GO:0006635">
    <property type="term" value="P:fatty acid beta-oxidation"/>
    <property type="evidence" value="ECO:0007669"/>
    <property type="project" value="TreeGrafter"/>
</dbReference>
<dbReference type="AlphaFoldDB" id="A0A8J1Y3P1"/>
<evidence type="ECO:0000313" key="7">
    <source>
        <dbReference type="Proteomes" id="UP000749559"/>
    </source>
</evidence>
<dbReference type="GO" id="GO:0005739">
    <property type="term" value="C:mitochondrion"/>
    <property type="evidence" value="ECO:0007669"/>
    <property type="project" value="TreeGrafter"/>
</dbReference>
<sequence length="397" mass="41228">MALSKGVFIVAAKRTPFGAFGGKLKDFTAVDLGAIAAGAALKAGGINPEIIDTCVVGSVGQNSPDAAYLGRHVALRNGVPVSTPCLTVNRLCGSGFQAIVSATQDILTNDANVGIAGGSEHMSGAPFTLRGARFGTKLGQDLKLEDTLWATLTDLHIKTPMGITAENLAEKYNISREECDTFALQSQSRWKAAQDGGRFKEEMAPITIKSRKGEVVFEVDEHPKPETTMAQISKLPPVFKKGGTVNAGNASGICDGAGAVIVASEDAVKQHNLTPLVRIVGYHISGCDPSIMGIGPVPAITNLLQKTGKTLAEIDLVEINEAFAPQTIACAKELGIDMSKLNVNGGAIALGHPVGCSGSRITAHLVAELKRTASKYAIGSACIGGGQGIALLFENLQ</sequence>
<dbReference type="OrthoDB" id="5404651at2759"/>
<dbReference type="PANTHER" id="PTHR18919">
    <property type="entry name" value="ACETYL-COA C-ACYLTRANSFERASE"/>
    <property type="match status" value="1"/>
</dbReference>
<accession>A0A8J1Y3P1</accession>
<dbReference type="InterPro" id="IPR020615">
    <property type="entry name" value="Thiolase_acyl_enz_int_AS"/>
</dbReference>
<dbReference type="InterPro" id="IPR020613">
    <property type="entry name" value="Thiolase_CS"/>
</dbReference>
<dbReference type="PIRSF" id="PIRSF000429">
    <property type="entry name" value="Ac-CoA_Ac_transf"/>
    <property type="match status" value="1"/>
</dbReference>
<dbReference type="SUPFAM" id="SSF53901">
    <property type="entry name" value="Thiolase-like"/>
    <property type="match status" value="2"/>
</dbReference>
<dbReference type="PROSITE" id="PS00737">
    <property type="entry name" value="THIOLASE_2"/>
    <property type="match status" value="1"/>
</dbReference>
<dbReference type="GO" id="GO:0003985">
    <property type="term" value="F:acetyl-CoA C-acetyltransferase activity"/>
    <property type="evidence" value="ECO:0007669"/>
    <property type="project" value="TreeGrafter"/>
</dbReference>
<comment type="pathway">
    <text evidence="1">Lipid metabolism.</text>
</comment>
<dbReference type="Proteomes" id="UP000749559">
    <property type="component" value="Unassembled WGS sequence"/>
</dbReference>
<dbReference type="InterPro" id="IPR002155">
    <property type="entry name" value="Thiolase"/>
</dbReference>
<dbReference type="InterPro" id="IPR016039">
    <property type="entry name" value="Thiolase-like"/>
</dbReference>
<keyword evidence="3 5" id="KW-0808">Transferase</keyword>
<evidence type="ECO:0000256" key="5">
    <source>
        <dbReference type="RuleBase" id="RU003557"/>
    </source>
</evidence>
<dbReference type="InterPro" id="IPR020610">
    <property type="entry name" value="Thiolase_AS"/>
</dbReference>
<proteinExistence type="inferred from homology"/>
<evidence type="ECO:0000256" key="4">
    <source>
        <dbReference type="ARBA" id="ARBA00023315"/>
    </source>
</evidence>
<evidence type="ECO:0000256" key="1">
    <source>
        <dbReference type="ARBA" id="ARBA00005189"/>
    </source>
</evidence>
<organism evidence="6 7">
    <name type="scientific">Owenia fusiformis</name>
    <name type="common">Polychaete worm</name>
    <dbReference type="NCBI Taxonomy" id="6347"/>
    <lineage>
        <taxon>Eukaryota</taxon>
        <taxon>Metazoa</taxon>
        <taxon>Spiralia</taxon>
        <taxon>Lophotrochozoa</taxon>
        <taxon>Annelida</taxon>
        <taxon>Polychaeta</taxon>
        <taxon>Sedentaria</taxon>
        <taxon>Canalipalpata</taxon>
        <taxon>Sabellida</taxon>
        <taxon>Oweniida</taxon>
        <taxon>Oweniidae</taxon>
        <taxon>Owenia</taxon>
    </lineage>
</organism>
<dbReference type="NCBIfam" id="TIGR01930">
    <property type="entry name" value="AcCoA-C-Actrans"/>
    <property type="match status" value="1"/>
</dbReference>
<dbReference type="InterPro" id="IPR020616">
    <property type="entry name" value="Thiolase_N"/>
</dbReference>
<comment type="caution">
    <text evidence="6">The sequence shown here is derived from an EMBL/GenBank/DDBJ whole genome shotgun (WGS) entry which is preliminary data.</text>
</comment>
<dbReference type="PROSITE" id="PS00099">
    <property type="entry name" value="THIOLASE_3"/>
    <property type="match status" value="1"/>
</dbReference>
<dbReference type="Pfam" id="PF00108">
    <property type="entry name" value="Thiolase_N"/>
    <property type="match status" value="1"/>
</dbReference>
<name>A0A8J1Y3P1_OWEFU</name>
<protein>
    <submittedName>
        <fullName evidence="6">Uncharacterized protein</fullName>
    </submittedName>
</protein>
<reference evidence="6" key="1">
    <citation type="submission" date="2022-03" db="EMBL/GenBank/DDBJ databases">
        <authorList>
            <person name="Martin C."/>
        </authorList>
    </citation>
    <scope>NUCLEOTIDE SEQUENCE</scope>
</reference>
<evidence type="ECO:0000256" key="2">
    <source>
        <dbReference type="ARBA" id="ARBA00010982"/>
    </source>
</evidence>
<evidence type="ECO:0000313" key="6">
    <source>
        <dbReference type="EMBL" id="CAH1785471.1"/>
    </source>
</evidence>
<dbReference type="EMBL" id="CAIIXF020000006">
    <property type="protein sequence ID" value="CAH1785471.1"/>
    <property type="molecule type" value="Genomic_DNA"/>
</dbReference>